<dbReference type="Pfam" id="PF09754">
    <property type="entry name" value="PAC2"/>
    <property type="match status" value="1"/>
</dbReference>
<dbReference type="AlphaFoldDB" id="X0SV08"/>
<organism evidence="1">
    <name type="scientific">marine sediment metagenome</name>
    <dbReference type="NCBI Taxonomy" id="412755"/>
    <lineage>
        <taxon>unclassified sequences</taxon>
        <taxon>metagenomes</taxon>
        <taxon>ecological metagenomes</taxon>
    </lineage>
</organism>
<dbReference type="SUPFAM" id="SSF159659">
    <property type="entry name" value="Cgl1923-like"/>
    <property type="match status" value="1"/>
</dbReference>
<reference evidence="1" key="1">
    <citation type="journal article" date="2014" name="Front. Microbiol.">
        <title>High frequency of phylogenetically diverse reductive dehalogenase-homologous genes in deep subseafloor sedimentary metagenomes.</title>
        <authorList>
            <person name="Kawai M."/>
            <person name="Futagami T."/>
            <person name="Toyoda A."/>
            <person name="Takaki Y."/>
            <person name="Nishi S."/>
            <person name="Hori S."/>
            <person name="Arai W."/>
            <person name="Tsubouchi T."/>
            <person name="Morono Y."/>
            <person name="Uchiyama I."/>
            <person name="Ito T."/>
            <person name="Fujiyama A."/>
            <person name="Inagaki F."/>
            <person name="Takami H."/>
        </authorList>
    </citation>
    <scope>NUCLEOTIDE SEQUENCE</scope>
    <source>
        <strain evidence="1">Expedition CK06-06</strain>
    </source>
</reference>
<evidence type="ECO:0000313" key="1">
    <source>
        <dbReference type="EMBL" id="GAF67640.1"/>
    </source>
</evidence>
<evidence type="ECO:0008006" key="2">
    <source>
        <dbReference type="Google" id="ProtNLM"/>
    </source>
</evidence>
<dbReference type="InterPro" id="IPR038389">
    <property type="entry name" value="PSMG2_sf"/>
</dbReference>
<comment type="caution">
    <text evidence="1">The sequence shown here is derived from an EMBL/GenBank/DDBJ whole genome shotgun (WGS) entry which is preliminary data.</text>
</comment>
<feature type="non-terminal residue" evidence="1">
    <location>
        <position position="177"/>
    </location>
</feature>
<proteinExistence type="predicted"/>
<dbReference type="Gene3D" id="3.40.50.10900">
    <property type="entry name" value="PAC-like subunit"/>
    <property type="match status" value="1"/>
</dbReference>
<dbReference type="InterPro" id="IPR019151">
    <property type="entry name" value="Proteasome_assmbl_chaperone_2"/>
</dbReference>
<dbReference type="EMBL" id="BARS01008863">
    <property type="protein sequence ID" value="GAF67640.1"/>
    <property type="molecule type" value="Genomic_DNA"/>
</dbReference>
<gene>
    <name evidence="1" type="ORF">S01H1_16803</name>
</gene>
<accession>X0SV08</accession>
<sequence length="177" mass="20001">MIENQDEILRVRHCPKLEDGTLVLAFSGWMDGGDVSTGTVQRLVELLGADPIAEIDPEPFYIYNFPGSMEVSALFRPHIQIEDGLMTTVDMPTNTFYCHEPAGLVLFLGKEPNLRWRTFGECVFRIVRETGIRRILFVGSFGGAVPHTRDPRLYVTCSDAKLLPEMEKYGVRRSGYD</sequence>
<protein>
    <recommendedName>
        <fullName evidence="2">PAC2 family protein</fullName>
    </recommendedName>
</protein>
<name>X0SV08_9ZZZZ</name>